<dbReference type="SUPFAM" id="SSF53649">
    <property type="entry name" value="Alkaline phosphatase-like"/>
    <property type="match status" value="1"/>
</dbReference>
<dbReference type="InterPro" id="IPR024607">
    <property type="entry name" value="Sulfatase_CS"/>
</dbReference>
<feature type="domain" description="Sulfatase N-terminal" evidence="4">
    <location>
        <begin position="34"/>
        <end position="403"/>
    </location>
</feature>
<comment type="similarity">
    <text evidence="1">Belongs to the sulfatase family.</text>
</comment>
<evidence type="ECO:0000256" key="1">
    <source>
        <dbReference type="ARBA" id="ARBA00008779"/>
    </source>
</evidence>
<evidence type="ECO:0000259" key="4">
    <source>
        <dbReference type="Pfam" id="PF00884"/>
    </source>
</evidence>
<keyword evidence="3" id="KW-0732">Signal</keyword>
<keyword evidence="6" id="KW-1185">Reference proteome</keyword>
<comment type="caution">
    <text evidence="5">The sequence shown here is derived from an EMBL/GenBank/DDBJ whole genome shotgun (WGS) entry which is preliminary data.</text>
</comment>
<dbReference type="CDD" id="cd16143">
    <property type="entry name" value="ARS_like"/>
    <property type="match status" value="1"/>
</dbReference>
<accession>A0ABT5VQE4</accession>
<feature type="signal peptide" evidence="3">
    <location>
        <begin position="1"/>
        <end position="21"/>
    </location>
</feature>
<evidence type="ECO:0000256" key="2">
    <source>
        <dbReference type="ARBA" id="ARBA00022801"/>
    </source>
</evidence>
<gene>
    <name evidence="5" type="ORF">L3049_05775</name>
</gene>
<dbReference type="InterPro" id="IPR052701">
    <property type="entry name" value="GAG_Ulvan_Degrading_Sulfatases"/>
</dbReference>
<proteinExistence type="inferred from homology"/>
<dbReference type="PANTHER" id="PTHR43751">
    <property type="entry name" value="SULFATASE"/>
    <property type="match status" value="1"/>
</dbReference>
<reference evidence="5 6" key="1">
    <citation type="submission" date="2022-01" db="EMBL/GenBank/DDBJ databases">
        <title>Labilibaculum sp. nov, a marine bacterium isolated from Antarctica.</title>
        <authorList>
            <person name="Dai W."/>
        </authorList>
    </citation>
    <scope>NUCLEOTIDE SEQUENCE [LARGE SCALE GENOMIC DNA]</scope>
    <source>
        <strain evidence="5 6">DW002</strain>
    </source>
</reference>
<sequence>MKRYQIIFLCLLLAANLFPVAGCNAEKKTEGDQPNIVVIYVDDLGYGDLSCTGATRVKTPNVDKLAKGGVLFTDSHCSSATCTPSRYSLLTGSYAFRQNAAVLQGDAPLLIKPGTPTLPAMLQKKGYKTAVIGKWHLGLGDGSLDWNKDVKPGPLEIGFDYSFLIPATGDRVPCVLVENHTVLGLDQSDPIRVSYDGKIGTDPTGIENPDLLRYGADKQHGKTIVNGVSRIGYMTGGNSARWRDETVPYQMLHKARNFIDENEDGPFFMYFAFHDIHVPRLPDHQFQGATEMGPRGDAIVQMDYITGQLVDYLESKGILENTLIVFSSDNGPVLTDGYDDQAMELLGDHKPGGIYRGGKYSCYEAGTRVPTITHWPKRIKAGQTNNALVSHVDLYASIASLLNYELDETEAPDSFNTISAFLGEDSNGRESVIEEAYALSIRQGKWKYIEPSTRVADWITNDKNIEAGLMNEAQLFDLEKDPQEKNNIAKGNKKIVNKLDAKIKKIRSESRSR</sequence>
<evidence type="ECO:0000256" key="3">
    <source>
        <dbReference type="SAM" id="SignalP"/>
    </source>
</evidence>
<dbReference type="RefSeq" id="WP_275108852.1">
    <property type="nucleotide sequence ID" value="NZ_JAKJSC010000001.1"/>
</dbReference>
<dbReference type="InterPro" id="IPR017850">
    <property type="entry name" value="Alkaline_phosphatase_core_sf"/>
</dbReference>
<dbReference type="PANTHER" id="PTHR43751:SF6">
    <property type="entry name" value="N-ACETYLGALACTOSAMINE-6-O-SULFATASE"/>
    <property type="match status" value="1"/>
</dbReference>
<evidence type="ECO:0000313" key="5">
    <source>
        <dbReference type="EMBL" id="MDE5417512.1"/>
    </source>
</evidence>
<protein>
    <submittedName>
        <fullName evidence="5">Arylsulfatase</fullName>
    </submittedName>
</protein>
<evidence type="ECO:0000313" key="6">
    <source>
        <dbReference type="Proteomes" id="UP001528920"/>
    </source>
</evidence>
<dbReference type="EMBL" id="JAKJSC010000001">
    <property type="protein sequence ID" value="MDE5417512.1"/>
    <property type="molecule type" value="Genomic_DNA"/>
</dbReference>
<organism evidence="5 6">
    <name type="scientific">Paralabilibaculum antarcticum</name>
    <dbReference type="NCBI Taxonomy" id="2912572"/>
    <lineage>
        <taxon>Bacteria</taxon>
        <taxon>Pseudomonadati</taxon>
        <taxon>Bacteroidota</taxon>
        <taxon>Bacteroidia</taxon>
        <taxon>Marinilabiliales</taxon>
        <taxon>Marinifilaceae</taxon>
        <taxon>Paralabilibaculum</taxon>
    </lineage>
</organism>
<dbReference type="Proteomes" id="UP001528920">
    <property type="component" value="Unassembled WGS sequence"/>
</dbReference>
<dbReference type="Pfam" id="PF00884">
    <property type="entry name" value="Sulfatase"/>
    <property type="match status" value="1"/>
</dbReference>
<dbReference type="Gene3D" id="3.30.1120.10">
    <property type="match status" value="1"/>
</dbReference>
<dbReference type="PROSITE" id="PS00149">
    <property type="entry name" value="SULFATASE_2"/>
    <property type="match status" value="1"/>
</dbReference>
<name>A0ABT5VQE4_9BACT</name>
<dbReference type="Gene3D" id="3.40.720.10">
    <property type="entry name" value="Alkaline Phosphatase, subunit A"/>
    <property type="match status" value="1"/>
</dbReference>
<dbReference type="InterPro" id="IPR000917">
    <property type="entry name" value="Sulfatase_N"/>
</dbReference>
<dbReference type="PROSITE" id="PS00523">
    <property type="entry name" value="SULFATASE_1"/>
    <property type="match status" value="1"/>
</dbReference>
<keyword evidence="2" id="KW-0378">Hydrolase</keyword>
<feature type="chain" id="PRO_5046037536" evidence="3">
    <location>
        <begin position="22"/>
        <end position="513"/>
    </location>
</feature>